<gene>
    <name evidence="1" type="ORF">P7D79_18340</name>
</gene>
<dbReference type="AlphaFoldDB" id="A0ABD5FCJ1"/>
<protein>
    <submittedName>
        <fullName evidence="1">Glycerophosphodiester phosphodiesterase</fullName>
    </submittedName>
</protein>
<dbReference type="RefSeq" id="WP_002337529.1">
    <property type="nucleotide sequence ID" value="NZ_JARPWU010000080.1"/>
</dbReference>
<dbReference type="Gene3D" id="3.20.20.190">
    <property type="entry name" value="Phosphatidylinositol (PI) phosphodiesterase"/>
    <property type="match status" value="1"/>
</dbReference>
<evidence type="ECO:0000313" key="2">
    <source>
        <dbReference type="Proteomes" id="UP001264335"/>
    </source>
</evidence>
<evidence type="ECO:0000313" key="1">
    <source>
        <dbReference type="EMBL" id="MDT2516189.1"/>
    </source>
</evidence>
<organism evidence="1 2">
    <name type="scientific">Enterococcus avium</name>
    <name type="common">Streptococcus avium</name>
    <dbReference type="NCBI Taxonomy" id="33945"/>
    <lineage>
        <taxon>Bacteria</taxon>
        <taxon>Bacillati</taxon>
        <taxon>Bacillota</taxon>
        <taxon>Bacilli</taxon>
        <taxon>Lactobacillales</taxon>
        <taxon>Enterococcaceae</taxon>
        <taxon>Enterococcus</taxon>
    </lineage>
</organism>
<dbReference type="Proteomes" id="UP001264335">
    <property type="component" value="Unassembled WGS sequence"/>
</dbReference>
<dbReference type="SUPFAM" id="SSF51695">
    <property type="entry name" value="PLC-like phosphodiesterases"/>
    <property type="match status" value="1"/>
</dbReference>
<dbReference type="CDD" id="cd08556">
    <property type="entry name" value="GDPD"/>
    <property type="match status" value="1"/>
</dbReference>
<comment type="caution">
    <text evidence="1">The sequence shown here is derived from an EMBL/GenBank/DDBJ whole genome shotgun (WGS) entry which is preliminary data.</text>
</comment>
<sequence length="228" mass="25913">MTMITAHSGSDNMGENSWTFIRFCLDRQLCFEVDVRQQTDGTLILAHDRQEVVPESVTLEQVFQAVANEKTTMTINCDLKEEGLEMAVFSLAQTYQIWTQIVLSGYVRVSWAAIWGKHIFYNIENQFEGKKLGDITEADLIETLQELAYQSVQIVNIHEGWLTELAREVGQQLGLTFSVWTVNELETIEYLASCGVYNITSRCAWAYLLWKKGAKSHAEILESQASLS</sequence>
<reference evidence="1 2" key="1">
    <citation type="submission" date="2023-03" db="EMBL/GenBank/DDBJ databases">
        <authorList>
            <person name="Shen W."/>
            <person name="Cai J."/>
        </authorList>
    </citation>
    <scope>NUCLEOTIDE SEQUENCE [LARGE SCALE GENOMIC DNA]</scope>
    <source>
        <strain evidence="1 2">Y2</strain>
    </source>
</reference>
<name>A0ABD5FCJ1_ENTAV</name>
<proteinExistence type="predicted"/>
<accession>A0ABD5FCJ1</accession>
<dbReference type="EMBL" id="JARPWY010000069">
    <property type="protein sequence ID" value="MDT2516189.1"/>
    <property type="molecule type" value="Genomic_DNA"/>
</dbReference>
<dbReference type="InterPro" id="IPR017946">
    <property type="entry name" value="PLC-like_Pdiesterase_TIM-brl"/>
</dbReference>